<sequence>MRIIQSLIGGARRTTLQISEIMPDIPQATMYRHLNKLLKAKIIEVVEEQKVRGTLMKVYILNENGGDIPIEDLNNMTSEEHMDLFMKFIASLIGYYGRYLRQEHYDLQQDGLSLRQLELNLSDEEYIELLHGMRAQMMQHIGNELNGERKRRNIVTISIPEPKRS</sequence>
<dbReference type="Gene3D" id="1.10.10.10">
    <property type="entry name" value="Winged helix-like DNA-binding domain superfamily/Winged helix DNA-binding domain"/>
    <property type="match status" value="1"/>
</dbReference>
<gene>
    <name evidence="1" type="ORF">PBAT_06925</name>
</gene>
<dbReference type="InterPro" id="IPR036388">
    <property type="entry name" value="WH-like_DNA-bd_sf"/>
</dbReference>
<dbReference type="Proteomes" id="UP000077355">
    <property type="component" value="Unassembled WGS sequence"/>
</dbReference>
<reference evidence="1 2" key="1">
    <citation type="submission" date="2016-03" db="EMBL/GenBank/DDBJ databases">
        <title>Draft genome sequence of Paenibacillus antarcticus CECT 5836.</title>
        <authorList>
            <person name="Shin S.-K."/>
            <person name="Yi H."/>
        </authorList>
    </citation>
    <scope>NUCLEOTIDE SEQUENCE [LARGE SCALE GENOMIC DNA]</scope>
    <source>
        <strain evidence="1 2">CECT 5836</strain>
    </source>
</reference>
<evidence type="ECO:0000313" key="1">
    <source>
        <dbReference type="EMBL" id="OAB47533.1"/>
    </source>
</evidence>
<dbReference type="Pfam" id="PF12840">
    <property type="entry name" value="HTH_20"/>
    <property type="match status" value="1"/>
</dbReference>
<evidence type="ECO:0000313" key="2">
    <source>
        <dbReference type="Proteomes" id="UP000077355"/>
    </source>
</evidence>
<proteinExistence type="predicted"/>
<comment type="caution">
    <text evidence="1">The sequence shown here is derived from an EMBL/GenBank/DDBJ whole genome shotgun (WGS) entry which is preliminary data.</text>
</comment>
<protein>
    <submittedName>
        <fullName evidence="1">Uncharacterized protein</fullName>
    </submittedName>
</protein>
<dbReference type="InterPro" id="IPR036390">
    <property type="entry name" value="WH_DNA-bd_sf"/>
</dbReference>
<dbReference type="AlphaFoldDB" id="A0A168Q9J5"/>
<dbReference type="SUPFAM" id="SSF46785">
    <property type="entry name" value="Winged helix' DNA-binding domain"/>
    <property type="match status" value="1"/>
</dbReference>
<dbReference type="EMBL" id="LVJI01000007">
    <property type="protein sequence ID" value="OAB47533.1"/>
    <property type="molecule type" value="Genomic_DNA"/>
</dbReference>
<accession>A0A168Q9J5</accession>
<name>A0A168Q9J5_9BACL</name>
<dbReference type="Gene3D" id="6.10.140.2180">
    <property type="match status" value="1"/>
</dbReference>
<keyword evidence="2" id="KW-1185">Reference proteome</keyword>
<organism evidence="1 2">
    <name type="scientific">Paenibacillus antarcticus</name>
    <dbReference type="NCBI Taxonomy" id="253703"/>
    <lineage>
        <taxon>Bacteria</taxon>
        <taxon>Bacillati</taxon>
        <taxon>Bacillota</taxon>
        <taxon>Bacilli</taxon>
        <taxon>Bacillales</taxon>
        <taxon>Paenibacillaceae</taxon>
        <taxon>Paenibacillus</taxon>
    </lineage>
</organism>